<protein>
    <recommendedName>
        <fullName evidence="3">Aminotransferase-like plant mobile domain-containing protein</fullName>
    </recommendedName>
</protein>
<feature type="region of interest" description="Disordered" evidence="1">
    <location>
        <begin position="71"/>
        <end position="90"/>
    </location>
</feature>
<dbReference type="PANTHER" id="PTHR46033">
    <property type="entry name" value="PROTEIN MAIN-LIKE 2"/>
    <property type="match status" value="1"/>
</dbReference>
<reference evidence="4" key="1">
    <citation type="submission" date="2024-03" db="EMBL/GenBank/DDBJ databases">
        <title>WGS assembly of Saponaria officinalis var. Norfolk2.</title>
        <authorList>
            <person name="Jenkins J."/>
            <person name="Shu S."/>
            <person name="Grimwood J."/>
            <person name="Barry K."/>
            <person name="Goodstein D."/>
            <person name="Schmutz J."/>
            <person name="Leebens-Mack J."/>
            <person name="Osbourn A."/>
        </authorList>
    </citation>
    <scope>NUCLEOTIDE SEQUENCE [LARGE SCALE GENOMIC DNA]</scope>
    <source>
        <strain evidence="4">JIC</strain>
    </source>
</reference>
<feature type="transmembrane region" description="Helical" evidence="2">
    <location>
        <begin position="29"/>
        <end position="56"/>
    </location>
</feature>
<sequence>MACSLYVTTMAVTCSLHVLTMVVTCKLHVTAMVLACSLHVTAMVVACSLQVLAMVCTYKLRRRALRFSDTVSEPCGEPRQPPRVQTESDPGVLSPVATGASPFSFGAGQETQCGTSSRPRFRFVCSGSDTRRDSVVEGDNAGVSGAEGGGDGDREDDDLHGDVSTSSVVRVKRLRTGRLAVMEEGSGSGTGSRAGGTRGGGRRQRGTKTTWLLTGGSPGGPEDTSVIPIFGGHIACRLWLDPTLDRPVLVGYQMHNKLRELMGWRSIDDDMRAFLDDSGLRHLGGCMLAHIDMPLISAFVERWQPDTNTFHLPFGEMSILLHDVERILRLPIHGRVCGPSSFGEAGLDPTFYIAHLLGRQQQDLSGPWKAGSKAKIYKEGAVLTEAVRSVFTARTPADRAAAYLAVLLVSTVFVDKSGDRLRAAIFPLLGDLRNCWIYEYFPCFRSGGPPQPIDDGLPRALAWAQIPKFREDVESLRSYRRRIDALTPGMVIEPYQPDRCLRQFGYLQVIPQPMQAPPYAYRPATGLHYTVEYVGYSDHQWDTWIDHRVFLAYRSRPCTDFLRDICQDYVAWYRRHSHPRITQPSTTERGVTAADDLQLQIEVGRALAEAITPMDTARTTEETIRY</sequence>
<dbReference type="PANTHER" id="PTHR46033:SF8">
    <property type="entry name" value="PROTEIN MAINTENANCE OF MERISTEMS-LIKE"/>
    <property type="match status" value="1"/>
</dbReference>
<feature type="region of interest" description="Disordered" evidence="1">
    <location>
        <begin position="183"/>
        <end position="218"/>
    </location>
</feature>
<evidence type="ECO:0000313" key="4">
    <source>
        <dbReference type="EMBL" id="KAK9757012.1"/>
    </source>
</evidence>
<keyword evidence="2" id="KW-0812">Transmembrane</keyword>
<feature type="compositionally biased region" description="Gly residues" evidence="1">
    <location>
        <begin position="186"/>
        <end position="199"/>
    </location>
</feature>
<keyword evidence="5" id="KW-1185">Reference proteome</keyword>
<evidence type="ECO:0000256" key="2">
    <source>
        <dbReference type="SAM" id="Phobius"/>
    </source>
</evidence>
<feature type="domain" description="Aminotransferase-like plant mobile" evidence="3">
    <location>
        <begin position="290"/>
        <end position="433"/>
    </location>
</feature>
<dbReference type="InterPro" id="IPR019557">
    <property type="entry name" value="AminoTfrase-like_pln_mobile"/>
</dbReference>
<comment type="caution">
    <text evidence="4">The sequence shown here is derived from an EMBL/GenBank/DDBJ whole genome shotgun (WGS) entry which is preliminary data.</text>
</comment>
<dbReference type="InterPro" id="IPR044824">
    <property type="entry name" value="MAIN-like"/>
</dbReference>
<organism evidence="4 5">
    <name type="scientific">Saponaria officinalis</name>
    <name type="common">Common soapwort</name>
    <name type="synonym">Lychnis saponaria</name>
    <dbReference type="NCBI Taxonomy" id="3572"/>
    <lineage>
        <taxon>Eukaryota</taxon>
        <taxon>Viridiplantae</taxon>
        <taxon>Streptophyta</taxon>
        <taxon>Embryophyta</taxon>
        <taxon>Tracheophyta</taxon>
        <taxon>Spermatophyta</taxon>
        <taxon>Magnoliopsida</taxon>
        <taxon>eudicotyledons</taxon>
        <taxon>Gunneridae</taxon>
        <taxon>Pentapetalae</taxon>
        <taxon>Caryophyllales</taxon>
        <taxon>Caryophyllaceae</taxon>
        <taxon>Caryophylleae</taxon>
        <taxon>Saponaria</taxon>
    </lineage>
</organism>
<evidence type="ECO:0000259" key="3">
    <source>
        <dbReference type="Pfam" id="PF10536"/>
    </source>
</evidence>
<evidence type="ECO:0000256" key="1">
    <source>
        <dbReference type="SAM" id="MobiDB-lite"/>
    </source>
</evidence>
<dbReference type="GO" id="GO:0010073">
    <property type="term" value="P:meristem maintenance"/>
    <property type="evidence" value="ECO:0007669"/>
    <property type="project" value="InterPro"/>
</dbReference>
<dbReference type="EMBL" id="JBDFQZ010000001">
    <property type="protein sequence ID" value="KAK9757012.1"/>
    <property type="molecule type" value="Genomic_DNA"/>
</dbReference>
<name>A0AAW1NF06_SAPOF</name>
<keyword evidence="2" id="KW-1133">Transmembrane helix</keyword>
<gene>
    <name evidence="4" type="ORF">RND81_01G134700</name>
</gene>
<evidence type="ECO:0000313" key="5">
    <source>
        <dbReference type="Proteomes" id="UP001443914"/>
    </source>
</evidence>
<proteinExistence type="predicted"/>
<feature type="region of interest" description="Disordered" evidence="1">
    <location>
        <begin position="134"/>
        <end position="161"/>
    </location>
</feature>
<dbReference type="Proteomes" id="UP001443914">
    <property type="component" value="Unassembled WGS sequence"/>
</dbReference>
<dbReference type="Pfam" id="PF10536">
    <property type="entry name" value="PMD"/>
    <property type="match status" value="1"/>
</dbReference>
<dbReference type="AlphaFoldDB" id="A0AAW1NF06"/>
<keyword evidence="2" id="KW-0472">Membrane</keyword>
<accession>A0AAW1NF06</accession>